<evidence type="ECO:0000256" key="1">
    <source>
        <dbReference type="ARBA" id="ARBA00050056"/>
    </source>
</evidence>
<dbReference type="RefSeq" id="WP_386353755.1">
    <property type="nucleotide sequence ID" value="NZ_JBHSFG010000088.1"/>
</dbReference>
<evidence type="ECO:0000313" key="3">
    <source>
        <dbReference type="Proteomes" id="UP001596012"/>
    </source>
</evidence>
<dbReference type="InterPro" id="IPR035093">
    <property type="entry name" value="RelE/ParE_toxin_dom_sf"/>
</dbReference>
<sequence>MAGVWSRRITDEHRLVYLPRDGEVIVLPARHHYE</sequence>
<dbReference type="Pfam" id="PF06769">
    <property type="entry name" value="YoeB_toxin"/>
    <property type="match status" value="1"/>
</dbReference>
<dbReference type="SUPFAM" id="SSF143011">
    <property type="entry name" value="RelE-like"/>
    <property type="match status" value="1"/>
</dbReference>
<dbReference type="Proteomes" id="UP001596012">
    <property type="component" value="Unassembled WGS sequence"/>
</dbReference>
<gene>
    <name evidence="2" type="ORF">ACFPH6_44035</name>
</gene>
<evidence type="ECO:0000313" key="2">
    <source>
        <dbReference type="EMBL" id="MFC4471384.1"/>
    </source>
</evidence>
<keyword evidence="3" id="KW-1185">Reference proteome</keyword>
<proteinExistence type="predicted"/>
<comment type="caution">
    <text evidence="2">The sequence shown here is derived from an EMBL/GenBank/DDBJ whole genome shotgun (WGS) entry which is preliminary data.</text>
</comment>
<name>A0ABV8Z2U4_9ACTN</name>
<dbReference type="EMBL" id="JBHSFG010000088">
    <property type="protein sequence ID" value="MFC4471384.1"/>
    <property type="molecule type" value="Genomic_DNA"/>
</dbReference>
<dbReference type="Gene3D" id="3.30.2310.20">
    <property type="entry name" value="RelE-like"/>
    <property type="match status" value="1"/>
</dbReference>
<protein>
    <recommendedName>
        <fullName evidence="1">Endoribonuclease YoeB</fullName>
    </recommendedName>
</protein>
<reference evidence="3" key="1">
    <citation type="journal article" date="2019" name="Int. J. Syst. Evol. Microbiol.">
        <title>The Global Catalogue of Microorganisms (GCM) 10K type strain sequencing project: providing services to taxonomists for standard genome sequencing and annotation.</title>
        <authorList>
            <consortium name="The Broad Institute Genomics Platform"/>
            <consortium name="The Broad Institute Genome Sequencing Center for Infectious Disease"/>
            <person name="Wu L."/>
            <person name="Ma J."/>
        </authorList>
    </citation>
    <scope>NUCLEOTIDE SEQUENCE [LARGE SCALE GENOMIC DNA]</scope>
    <source>
        <strain evidence="3">DT43</strain>
    </source>
</reference>
<dbReference type="InterPro" id="IPR009614">
    <property type="entry name" value="YoeB_toxin"/>
</dbReference>
<accession>A0ABV8Z2U4</accession>
<organism evidence="2 3">
    <name type="scientific">Streptomyces xiangluensis</name>
    <dbReference type="NCBI Taxonomy" id="2665720"/>
    <lineage>
        <taxon>Bacteria</taxon>
        <taxon>Bacillati</taxon>
        <taxon>Actinomycetota</taxon>
        <taxon>Actinomycetes</taxon>
        <taxon>Kitasatosporales</taxon>
        <taxon>Streptomycetaceae</taxon>
        <taxon>Streptomyces</taxon>
    </lineage>
</organism>